<dbReference type="RefSeq" id="WP_419194615.1">
    <property type="nucleotide sequence ID" value="NZ_SJPJ01000001.1"/>
</dbReference>
<dbReference type="EMBL" id="SJPJ01000001">
    <property type="protein sequence ID" value="TWT82889.1"/>
    <property type="molecule type" value="Genomic_DNA"/>
</dbReference>
<dbReference type="AlphaFoldDB" id="A0A5C5Z653"/>
<proteinExistence type="predicted"/>
<sequence>MIVCQAKVFGGGPYVNNAIHLPILESVYESWQEYQPTGVSYAEFLDASDG</sequence>
<accession>A0A5C5Z653</accession>
<evidence type="ECO:0000313" key="1">
    <source>
        <dbReference type="EMBL" id="TWT82889.1"/>
    </source>
</evidence>
<comment type="caution">
    <text evidence="1">The sequence shown here is derived from an EMBL/GenBank/DDBJ whole genome shotgun (WGS) entry which is preliminary data.</text>
</comment>
<name>A0A5C5Z653_9BACT</name>
<gene>
    <name evidence="1" type="ORF">CA13_43520</name>
</gene>
<protein>
    <submittedName>
        <fullName evidence="1">Uncharacterized protein</fullName>
    </submittedName>
</protein>
<keyword evidence="2" id="KW-1185">Reference proteome</keyword>
<reference evidence="1 2" key="1">
    <citation type="submission" date="2019-02" db="EMBL/GenBank/DDBJ databases">
        <title>Deep-cultivation of Planctomycetes and their phenomic and genomic characterization uncovers novel biology.</title>
        <authorList>
            <person name="Wiegand S."/>
            <person name="Jogler M."/>
            <person name="Boedeker C."/>
            <person name="Pinto D."/>
            <person name="Vollmers J."/>
            <person name="Rivas-Marin E."/>
            <person name="Kohn T."/>
            <person name="Peeters S.H."/>
            <person name="Heuer A."/>
            <person name="Rast P."/>
            <person name="Oberbeckmann S."/>
            <person name="Bunk B."/>
            <person name="Jeske O."/>
            <person name="Meyerdierks A."/>
            <person name="Storesund J.E."/>
            <person name="Kallscheuer N."/>
            <person name="Luecker S."/>
            <person name="Lage O.M."/>
            <person name="Pohl T."/>
            <person name="Merkel B.J."/>
            <person name="Hornburger P."/>
            <person name="Mueller R.-W."/>
            <person name="Bruemmer F."/>
            <person name="Labrenz M."/>
            <person name="Spormann A.M."/>
            <person name="Op Den Camp H."/>
            <person name="Overmann J."/>
            <person name="Amann R."/>
            <person name="Jetten M.S.M."/>
            <person name="Mascher T."/>
            <person name="Medema M.H."/>
            <person name="Devos D.P."/>
            <person name="Kaster A.-K."/>
            <person name="Ovreas L."/>
            <person name="Rohde M."/>
            <person name="Galperin M.Y."/>
            <person name="Jogler C."/>
        </authorList>
    </citation>
    <scope>NUCLEOTIDE SEQUENCE [LARGE SCALE GENOMIC DNA]</scope>
    <source>
        <strain evidence="1 2">CA13</strain>
    </source>
</reference>
<evidence type="ECO:0000313" key="2">
    <source>
        <dbReference type="Proteomes" id="UP000315010"/>
    </source>
</evidence>
<dbReference type="Proteomes" id="UP000315010">
    <property type="component" value="Unassembled WGS sequence"/>
</dbReference>
<organism evidence="1 2">
    <name type="scientific">Novipirellula herctigrandis</name>
    <dbReference type="NCBI Taxonomy" id="2527986"/>
    <lineage>
        <taxon>Bacteria</taxon>
        <taxon>Pseudomonadati</taxon>
        <taxon>Planctomycetota</taxon>
        <taxon>Planctomycetia</taxon>
        <taxon>Pirellulales</taxon>
        <taxon>Pirellulaceae</taxon>
        <taxon>Novipirellula</taxon>
    </lineage>
</organism>